<dbReference type="GO" id="GO:0016435">
    <property type="term" value="F:rRNA (guanine) methyltransferase activity"/>
    <property type="evidence" value="ECO:0007669"/>
    <property type="project" value="TreeGrafter"/>
</dbReference>
<evidence type="ECO:0000256" key="6">
    <source>
        <dbReference type="ARBA" id="ARBA00022691"/>
    </source>
</evidence>
<evidence type="ECO:0000256" key="5">
    <source>
        <dbReference type="ARBA" id="ARBA00022679"/>
    </source>
</evidence>
<evidence type="ECO:0000259" key="11">
    <source>
        <dbReference type="Pfam" id="PF07780"/>
    </source>
</evidence>
<dbReference type="GO" id="GO:0030687">
    <property type="term" value="C:preribosome, large subunit precursor"/>
    <property type="evidence" value="ECO:0007669"/>
    <property type="project" value="TreeGrafter"/>
</dbReference>
<evidence type="ECO:0000256" key="4">
    <source>
        <dbReference type="ARBA" id="ARBA00022603"/>
    </source>
</evidence>
<feature type="domain" description="DUF3381" evidence="12">
    <location>
        <begin position="246"/>
        <end position="380"/>
    </location>
</feature>
<dbReference type="InterPro" id="IPR002877">
    <property type="entry name" value="RNA_MeTrfase_FtsJ_dom"/>
</dbReference>
<dbReference type="Pfam" id="PF01728">
    <property type="entry name" value="FtsJ"/>
    <property type="match status" value="1"/>
</dbReference>
<feature type="compositionally biased region" description="Acidic residues" evidence="9">
    <location>
        <begin position="463"/>
        <end position="481"/>
    </location>
</feature>
<dbReference type="GO" id="GO:0008650">
    <property type="term" value="F:rRNA (uridine-2'-O-)-methyltransferase activity"/>
    <property type="evidence" value="ECO:0007669"/>
    <property type="project" value="TreeGrafter"/>
</dbReference>
<accession>A0A443S4A3</accession>
<comment type="caution">
    <text evidence="13">The sequence shown here is derived from an EMBL/GenBank/DDBJ whole genome shotgun (WGS) entry which is preliminary data.</text>
</comment>
<dbReference type="SUPFAM" id="SSF53335">
    <property type="entry name" value="S-adenosyl-L-methionine-dependent methyltransferases"/>
    <property type="match status" value="1"/>
</dbReference>
<dbReference type="GO" id="GO:0005730">
    <property type="term" value="C:nucleolus"/>
    <property type="evidence" value="ECO:0007669"/>
    <property type="project" value="UniProtKB-SubCell"/>
</dbReference>
<dbReference type="InterPro" id="IPR029063">
    <property type="entry name" value="SAM-dependent_MTases_sf"/>
</dbReference>
<dbReference type="PANTHER" id="PTHR10920">
    <property type="entry name" value="RIBOSOMAL RNA METHYLTRANSFERASE"/>
    <property type="match status" value="1"/>
</dbReference>
<gene>
    <name evidence="13" type="ORF">B4U80_03828</name>
</gene>
<proteinExistence type="inferred from homology"/>
<keyword evidence="3" id="KW-0698">rRNA processing</keyword>
<dbReference type="Pfam" id="PF07780">
    <property type="entry name" value="Spb1_C"/>
    <property type="match status" value="1"/>
</dbReference>
<evidence type="ECO:0000256" key="3">
    <source>
        <dbReference type="ARBA" id="ARBA00022552"/>
    </source>
</evidence>
<keyword evidence="4" id="KW-0489">Methyltransferase</keyword>
<evidence type="ECO:0000256" key="8">
    <source>
        <dbReference type="SAM" id="Coils"/>
    </source>
</evidence>
<dbReference type="FunFam" id="3.40.50.150:FF:000004">
    <property type="entry name" value="AdoMet-dependent rRNA methyltransferase SPB1"/>
    <property type="match status" value="1"/>
</dbReference>
<feature type="non-terminal residue" evidence="13">
    <location>
        <position position="630"/>
    </location>
</feature>
<dbReference type="PANTHER" id="PTHR10920:SF13">
    <property type="entry name" value="PRE-RRNA 2'-O-RIBOSE RNA METHYLTRANSFERASE FTSJ3"/>
    <property type="match status" value="1"/>
</dbReference>
<organism evidence="13 14">
    <name type="scientific">Leptotrombidium deliense</name>
    <dbReference type="NCBI Taxonomy" id="299467"/>
    <lineage>
        <taxon>Eukaryota</taxon>
        <taxon>Metazoa</taxon>
        <taxon>Ecdysozoa</taxon>
        <taxon>Arthropoda</taxon>
        <taxon>Chelicerata</taxon>
        <taxon>Arachnida</taxon>
        <taxon>Acari</taxon>
        <taxon>Acariformes</taxon>
        <taxon>Trombidiformes</taxon>
        <taxon>Prostigmata</taxon>
        <taxon>Anystina</taxon>
        <taxon>Parasitengona</taxon>
        <taxon>Trombiculoidea</taxon>
        <taxon>Trombiculidae</taxon>
        <taxon>Leptotrombidium</taxon>
    </lineage>
</organism>
<dbReference type="GO" id="GO:0000466">
    <property type="term" value="P:maturation of 5.8S rRNA from tricistronic rRNA transcript (SSU-rRNA, 5.8S rRNA, LSU-rRNA)"/>
    <property type="evidence" value="ECO:0007669"/>
    <property type="project" value="TreeGrafter"/>
</dbReference>
<keyword evidence="14" id="KW-1185">Reference proteome</keyword>
<evidence type="ECO:0000259" key="12">
    <source>
        <dbReference type="Pfam" id="PF11861"/>
    </source>
</evidence>
<dbReference type="OrthoDB" id="1287559at2759"/>
<evidence type="ECO:0000313" key="13">
    <source>
        <dbReference type="EMBL" id="RWS22333.1"/>
    </source>
</evidence>
<dbReference type="InterPro" id="IPR015507">
    <property type="entry name" value="rRNA-MeTfrase_E"/>
</dbReference>
<dbReference type="AlphaFoldDB" id="A0A443S4A3"/>
<keyword evidence="6" id="KW-0949">S-adenosyl-L-methionine</keyword>
<dbReference type="Pfam" id="PF11861">
    <property type="entry name" value="DUF3381"/>
    <property type="match status" value="1"/>
</dbReference>
<evidence type="ECO:0000256" key="1">
    <source>
        <dbReference type="ARBA" id="ARBA00004604"/>
    </source>
</evidence>
<evidence type="ECO:0008006" key="15">
    <source>
        <dbReference type="Google" id="ProtNLM"/>
    </source>
</evidence>
<evidence type="ECO:0000313" key="14">
    <source>
        <dbReference type="Proteomes" id="UP000288716"/>
    </source>
</evidence>
<dbReference type="InterPro" id="IPR012920">
    <property type="entry name" value="rRNA_MeTfrase_SPB1-like_C"/>
</dbReference>
<reference evidence="13 14" key="1">
    <citation type="journal article" date="2018" name="Gigascience">
        <title>Genomes of trombidid mites reveal novel predicted allergens and laterally-transferred genes associated with secondary metabolism.</title>
        <authorList>
            <person name="Dong X."/>
            <person name="Chaisiri K."/>
            <person name="Xia D."/>
            <person name="Armstrong S.D."/>
            <person name="Fang Y."/>
            <person name="Donnelly M.J."/>
            <person name="Kadowaki T."/>
            <person name="McGarry J.W."/>
            <person name="Darby A.C."/>
            <person name="Makepeace B.L."/>
        </authorList>
    </citation>
    <scope>NUCLEOTIDE SEQUENCE [LARGE SCALE GENOMIC DNA]</scope>
    <source>
        <strain evidence="13">UoL-UT</strain>
    </source>
</reference>
<protein>
    <recommendedName>
        <fullName evidence="15">rRNA methyltransferase</fullName>
    </recommendedName>
</protein>
<dbReference type="VEuPathDB" id="VectorBase:LDEU009706"/>
<feature type="domain" description="Ribosomal RNA methyltransferase SPB1-like C-terminal" evidence="11">
    <location>
        <begin position="541"/>
        <end position="628"/>
    </location>
</feature>
<feature type="domain" description="Ribosomal RNA methyltransferase FtsJ" evidence="10">
    <location>
        <begin position="24"/>
        <end position="200"/>
    </location>
</feature>
<keyword evidence="5" id="KW-0808">Transferase</keyword>
<dbReference type="HAMAP" id="MF_01547">
    <property type="entry name" value="RNA_methyltr_E"/>
    <property type="match status" value="1"/>
</dbReference>
<sequence>MARKTKVGKQRKDRFYHLAKETGYRSRAAFKLIQLNRKFEFLQKSRVLVDLCAAPGGWLQVARKFMPVSSVIVGIDLVPIKPIPNVISFQCDITTPECRQQLKKELKTWKADIFLNDGAPNVGKNWLHDAFSQIRLTLKALQLAAEFLMKGGWFITKVFRSKDYDALMWVFGKLFKRVHVTKPQASRFESAEIFVVCEKFLAPDQIDSKFFDANYVFEEVSNENAERRKKAMLLKKMSASNVEKTWKTKALGYSENVIEKLPVSTFVRSVNHIELLSQCIQIVFDNSDIADNPLTTNEIKELCKDIKVLGRKDLLQLIKWRKSLREEFKKNKKLELDEEEVTEKEPEAITLPEEEEVAETNELKKKRKKILKERRKLNERMNLNMVIKNDCIEDADVELFKLAHLQNKSDAETFTAAGELENNVKPKKKRVTFVDKDEYSHFDPDDSEDNASVSTENLHSDESDVDVDQYDDGDENEDAEESGLLVSLAEKESAATKRSLFFEKAIFKEMSDDDEDLEAIVAQEIKERNKSKKKGSQKLQESDEDSDNEEEPEKSKEVKLTEKEILLNQKCKNTSKLSVEGYALAKEMISSRKAREDLMDESWNRYTRGDEDLPSWFRKDEEKYNRKAIA</sequence>
<keyword evidence="8" id="KW-0175">Coiled coil</keyword>
<dbReference type="GO" id="GO:0000463">
    <property type="term" value="P:maturation of LSU-rRNA from tricistronic rRNA transcript (SSU-rRNA, 5.8S rRNA, LSU-rRNA)"/>
    <property type="evidence" value="ECO:0007669"/>
    <property type="project" value="TreeGrafter"/>
</dbReference>
<keyword evidence="7" id="KW-0539">Nucleus</keyword>
<feature type="region of interest" description="Disordered" evidence="9">
    <location>
        <begin position="439"/>
        <end position="482"/>
    </location>
</feature>
<dbReference type="STRING" id="299467.A0A443S4A3"/>
<keyword evidence="2" id="KW-0690">Ribosome biogenesis</keyword>
<dbReference type="InterPro" id="IPR024576">
    <property type="entry name" value="rRNA_MeTfrase_Spb1_DUF3381"/>
</dbReference>
<evidence type="ECO:0000256" key="2">
    <source>
        <dbReference type="ARBA" id="ARBA00022517"/>
    </source>
</evidence>
<dbReference type="InterPro" id="IPR050082">
    <property type="entry name" value="RNA_methyltr_RlmE"/>
</dbReference>
<feature type="coiled-coil region" evidence="8">
    <location>
        <begin position="324"/>
        <end position="380"/>
    </location>
</feature>
<dbReference type="Proteomes" id="UP000288716">
    <property type="component" value="Unassembled WGS sequence"/>
</dbReference>
<comment type="subcellular location">
    <subcellularLocation>
        <location evidence="1">Nucleus</location>
        <location evidence="1">Nucleolus</location>
    </subcellularLocation>
</comment>
<feature type="compositionally biased region" description="Acidic residues" evidence="9">
    <location>
        <begin position="542"/>
        <end position="552"/>
    </location>
</feature>
<dbReference type="Gene3D" id="3.40.50.150">
    <property type="entry name" value="Vaccinia Virus protein VP39"/>
    <property type="match status" value="1"/>
</dbReference>
<evidence type="ECO:0000256" key="7">
    <source>
        <dbReference type="ARBA" id="ARBA00023242"/>
    </source>
</evidence>
<dbReference type="EMBL" id="NCKV01009101">
    <property type="protein sequence ID" value="RWS22333.1"/>
    <property type="molecule type" value="Genomic_DNA"/>
</dbReference>
<evidence type="ECO:0000259" key="10">
    <source>
        <dbReference type="Pfam" id="PF01728"/>
    </source>
</evidence>
<name>A0A443S4A3_9ACAR</name>
<feature type="region of interest" description="Disordered" evidence="9">
    <location>
        <begin position="526"/>
        <end position="559"/>
    </location>
</feature>
<evidence type="ECO:0000256" key="9">
    <source>
        <dbReference type="SAM" id="MobiDB-lite"/>
    </source>
</evidence>